<feature type="transmembrane region" description="Helical" evidence="7">
    <location>
        <begin position="240"/>
        <end position="259"/>
    </location>
</feature>
<feature type="transmembrane region" description="Helical" evidence="7">
    <location>
        <begin position="134"/>
        <end position="158"/>
    </location>
</feature>
<comment type="caution">
    <text evidence="9">The sequence shown here is derived from an EMBL/GenBank/DDBJ whole genome shotgun (WGS) entry which is preliminary data.</text>
</comment>
<evidence type="ECO:0000256" key="1">
    <source>
        <dbReference type="ARBA" id="ARBA00004429"/>
    </source>
</evidence>
<dbReference type="Pfam" id="PF06808">
    <property type="entry name" value="DctM"/>
    <property type="match status" value="1"/>
</dbReference>
<keyword evidence="4 7" id="KW-0812">Transmembrane</keyword>
<dbReference type="EMBL" id="BARU01003065">
    <property type="protein sequence ID" value="GAH20208.1"/>
    <property type="molecule type" value="Genomic_DNA"/>
</dbReference>
<feature type="non-terminal residue" evidence="9">
    <location>
        <position position="265"/>
    </location>
</feature>
<feature type="transmembrane region" description="Helical" evidence="7">
    <location>
        <begin position="50"/>
        <end position="68"/>
    </location>
</feature>
<accession>X1FHD9</accession>
<organism evidence="9">
    <name type="scientific">marine sediment metagenome</name>
    <dbReference type="NCBI Taxonomy" id="412755"/>
    <lineage>
        <taxon>unclassified sequences</taxon>
        <taxon>metagenomes</taxon>
        <taxon>ecological metagenomes</taxon>
    </lineage>
</organism>
<keyword evidence="2" id="KW-1003">Cell membrane</keyword>
<feature type="domain" description="TRAP C4-dicarboxylate transport system permease DctM subunit" evidence="8">
    <location>
        <begin position="5"/>
        <end position="264"/>
    </location>
</feature>
<gene>
    <name evidence="9" type="ORF">S03H2_06842</name>
</gene>
<dbReference type="InterPro" id="IPR004681">
    <property type="entry name" value="TRAP_DctM"/>
</dbReference>
<evidence type="ECO:0000256" key="2">
    <source>
        <dbReference type="ARBA" id="ARBA00022475"/>
    </source>
</evidence>
<feature type="transmembrane region" description="Helical" evidence="7">
    <location>
        <begin position="170"/>
        <end position="194"/>
    </location>
</feature>
<sequence>MALVLMTFVILAFLAVPIGYVMGISSLVGLINMGGTEFLRILITRFHSGLNSFLLVAIPFFVLAAEFMNRSGITNLLIDFVNKIIGHLHGGLSHVNIGVSILFGTLTGSAVTDTIAIGGTLIPAMKKEGYSGAFSAAVTATSSVLGPIIPPSIVMIIFSSMIRETTARSLFAAGIMPGLLMAASLLVISAILSYRRHYPRKKRASFKEFLNSAKNVILPLFTPVIILAPILLGITTVTEAAAMGAFYALILGVFVYKTLKLKDII</sequence>
<evidence type="ECO:0000256" key="7">
    <source>
        <dbReference type="SAM" id="Phobius"/>
    </source>
</evidence>
<evidence type="ECO:0000256" key="4">
    <source>
        <dbReference type="ARBA" id="ARBA00022692"/>
    </source>
</evidence>
<dbReference type="GO" id="GO:0005886">
    <property type="term" value="C:plasma membrane"/>
    <property type="evidence" value="ECO:0007669"/>
    <property type="project" value="UniProtKB-SubCell"/>
</dbReference>
<dbReference type="PANTHER" id="PTHR33362">
    <property type="entry name" value="SIALIC ACID TRAP TRANSPORTER PERMEASE PROTEIN SIAT-RELATED"/>
    <property type="match status" value="1"/>
</dbReference>
<dbReference type="InterPro" id="IPR010656">
    <property type="entry name" value="DctM"/>
</dbReference>
<keyword evidence="6 7" id="KW-0472">Membrane</keyword>
<feature type="transmembrane region" description="Helical" evidence="7">
    <location>
        <begin position="6"/>
        <end position="30"/>
    </location>
</feature>
<comment type="subcellular location">
    <subcellularLocation>
        <location evidence="1">Cell inner membrane</location>
        <topology evidence="1">Multi-pass membrane protein</topology>
    </subcellularLocation>
</comment>
<evidence type="ECO:0000256" key="5">
    <source>
        <dbReference type="ARBA" id="ARBA00022989"/>
    </source>
</evidence>
<proteinExistence type="predicted"/>
<feature type="transmembrane region" description="Helical" evidence="7">
    <location>
        <begin position="215"/>
        <end position="234"/>
    </location>
</feature>
<keyword evidence="3" id="KW-0997">Cell inner membrane</keyword>
<dbReference type="GO" id="GO:0022857">
    <property type="term" value="F:transmembrane transporter activity"/>
    <property type="evidence" value="ECO:0007669"/>
    <property type="project" value="TreeGrafter"/>
</dbReference>
<evidence type="ECO:0000256" key="3">
    <source>
        <dbReference type="ARBA" id="ARBA00022519"/>
    </source>
</evidence>
<keyword evidence="5 7" id="KW-1133">Transmembrane helix</keyword>
<evidence type="ECO:0000256" key="6">
    <source>
        <dbReference type="ARBA" id="ARBA00023136"/>
    </source>
</evidence>
<evidence type="ECO:0000313" key="9">
    <source>
        <dbReference type="EMBL" id="GAH20208.1"/>
    </source>
</evidence>
<reference evidence="9" key="1">
    <citation type="journal article" date="2014" name="Front. Microbiol.">
        <title>High frequency of phylogenetically diverse reductive dehalogenase-homologous genes in deep subseafloor sedimentary metagenomes.</title>
        <authorList>
            <person name="Kawai M."/>
            <person name="Futagami T."/>
            <person name="Toyoda A."/>
            <person name="Takaki Y."/>
            <person name="Nishi S."/>
            <person name="Hori S."/>
            <person name="Arai W."/>
            <person name="Tsubouchi T."/>
            <person name="Morono Y."/>
            <person name="Uchiyama I."/>
            <person name="Ito T."/>
            <person name="Fujiyama A."/>
            <person name="Inagaki F."/>
            <person name="Takami H."/>
        </authorList>
    </citation>
    <scope>NUCLEOTIDE SEQUENCE</scope>
    <source>
        <strain evidence="9">Expedition CK06-06</strain>
    </source>
</reference>
<dbReference type="AlphaFoldDB" id="X1FHD9"/>
<protein>
    <recommendedName>
        <fullName evidence="8">TRAP C4-dicarboxylate transport system permease DctM subunit domain-containing protein</fullName>
    </recommendedName>
</protein>
<evidence type="ECO:0000259" key="8">
    <source>
        <dbReference type="Pfam" id="PF06808"/>
    </source>
</evidence>
<name>X1FHD9_9ZZZZ</name>